<evidence type="ECO:0008006" key="4">
    <source>
        <dbReference type="Google" id="ProtNLM"/>
    </source>
</evidence>
<evidence type="ECO:0000256" key="1">
    <source>
        <dbReference type="SAM" id="Phobius"/>
    </source>
</evidence>
<sequence>MDRKHRSARRLGTDGWTPMTGIGVGSGGGPGGTSTVSTRRRYRRLLFGSVGLGVAANVALRLLSYPVAAEAAYWVGIVGFLAVWQFSPVQLFDERDAELERRASTLTLVAAAVVLVLGASGARTLGALGVYDAPPFVEGVLYGYVGLFVVFAVAYGWVSWTR</sequence>
<evidence type="ECO:0000313" key="3">
    <source>
        <dbReference type="Proteomes" id="UP000184357"/>
    </source>
</evidence>
<protein>
    <recommendedName>
        <fullName evidence="4">DUF2178 domain-containing protein</fullName>
    </recommendedName>
</protein>
<keyword evidence="1" id="KW-0812">Transmembrane</keyword>
<dbReference type="AlphaFoldDB" id="A0A1M5MPH1"/>
<evidence type="ECO:0000313" key="2">
    <source>
        <dbReference type="EMBL" id="SHG79191.1"/>
    </source>
</evidence>
<accession>A0A1M5MPH1</accession>
<keyword evidence="1" id="KW-1133">Transmembrane helix</keyword>
<dbReference type="STRING" id="43928.SAMN05443636_1090"/>
<dbReference type="Proteomes" id="UP000184357">
    <property type="component" value="Unassembled WGS sequence"/>
</dbReference>
<name>A0A1M5MPH1_9EURY</name>
<feature type="transmembrane region" description="Helical" evidence="1">
    <location>
        <begin position="45"/>
        <end position="65"/>
    </location>
</feature>
<gene>
    <name evidence="2" type="ORF">SAMN05443636_1090</name>
</gene>
<proteinExistence type="predicted"/>
<reference evidence="2 3" key="1">
    <citation type="submission" date="2016-11" db="EMBL/GenBank/DDBJ databases">
        <authorList>
            <person name="Jaros S."/>
            <person name="Januszkiewicz K."/>
            <person name="Wedrychowicz H."/>
        </authorList>
    </citation>
    <scope>NUCLEOTIDE SEQUENCE [LARGE SCALE GENOMIC DNA]</scope>
    <source>
        <strain evidence="2 3">DSM 9297</strain>
    </source>
</reference>
<dbReference type="InterPro" id="IPR019235">
    <property type="entry name" value="DUF2178_TM"/>
</dbReference>
<keyword evidence="1" id="KW-0472">Membrane</keyword>
<organism evidence="2 3">
    <name type="scientific">Halobaculum gomorrense</name>
    <dbReference type="NCBI Taxonomy" id="43928"/>
    <lineage>
        <taxon>Archaea</taxon>
        <taxon>Methanobacteriati</taxon>
        <taxon>Methanobacteriota</taxon>
        <taxon>Stenosarchaea group</taxon>
        <taxon>Halobacteria</taxon>
        <taxon>Halobacteriales</taxon>
        <taxon>Haloferacaceae</taxon>
        <taxon>Halobaculum</taxon>
    </lineage>
</organism>
<dbReference type="Pfam" id="PF09946">
    <property type="entry name" value="DUF2178"/>
    <property type="match status" value="1"/>
</dbReference>
<feature type="transmembrane region" description="Helical" evidence="1">
    <location>
        <begin position="103"/>
        <end position="121"/>
    </location>
</feature>
<feature type="transmembrane region" description="Helical" evidence="1">
    <location>
        <begin position="141"/>
        <end position="160"/>
    </location>
</feature>
<dbReference type="EMBL" id="FQWV01000002">
    <property type="protein sequence ID" value="SHG79191.1"/>
    <property type="molecule type" value="Genomic_DNA"/>
</dbReference>
<feature type="transmembrane region" description="Helical" evidence="1">
    <location>
        <begin position="71"/>
        <end position="91"/>
    </location>
</feature>
<keyword evidence="3" id="KW-1185">Reference proteome</keyword>